<evidence type="ECO:0000256" key="4">
    <source>
        <dbReference type="ARBA" id="ARBA00023163"/>
    </source>
</evidence>
<feature type="domain" description="Zn(2)-C6 fungal-type" evidence="7">
    <location>
        <begin position="16"/>
        <end position="47"/>
    </location>
</feature>
<keyword evidence="2" id="KW-0805">Transcription regulation</keyword>
<dbReference type="InterPro" id="IPR001138">
    <property type="entry name" value="Zn2Cys6_DnaBD"/>
</dbReference>
<evidence type="ECO:0000313" key="8">
    <source>
        <dbReference type="EMBL" id="KAH7304327.1"/>
    </source>
</evidence>
<keyword evidence="5" id="KW-0539">Nucleus</keyword>
<evidence type="ECO:0000256" key="3">
    <source>
        <dbReference type="ARBA" id="ARBA00023125"/>
    </source>
</evidence>
<protein>
    <recommendedName>
        <fullName evidence="7">Zn(2)-C6 fungal-type domain-containing protein</fullName>
    </recommendedName>
</protein>
<dbReference type="GO" id="GO:0008270">
    <property type="term" value="F:zinc ion binding"/>
    <property type="evidence" value="ECO:0007669"/>
    <property type="project" value="InterPro"/>
</dbReference>
<dbReference type="Gene3D" id="4.10.240.10">
    <property type="entry name" value="Zn(2)-C6 fungal-type DNA-binding domain"/>
    <property type="match status" value="1"/>
</dbReference>
<evidence type="ECO:0000259" key="7">
    <source>
        <dbReference type="PROSITE" id="PS00463"/>
    </source>
</evidence>
<keyword evidence="9" id="KW-1185">Reference proteome</keyword>
<evidence type="ECO:0000256" key="1">
    <source>
        <dbReference type="ARBA" id="ARBA00004123"/>
    </source>
</evidence>
<evidence type="ECO:0000256" key="2">
    <source>
        <dbReference type="ARBA" id="ARBA00023015"/>
    </source>
</evidence>
<dbReference type="InterPro" id="IPR051089">
    <property type="entry name" value="prtT"/>
</dbReference>
<evidence type="ECO:0000313" key="9">
    <source>
        <dbReference type="Proteomes" id="UP000813444"/>
    </source>
</evidence>
<proteinExistence type="predicted"/>
<dbReference type="InterPro" id="IPR036864">
    <property type="entry name" value="Zn2-C6_fun-type_DNA-bd_sf"/>
</dbReference>
<dbReference type="GO" id="GO:0000981">
    <property type="term" value="F:DNA-binding transcription factor activity, RNA polymerase II-specific"/>
    <property type="evidence" value="ECO:0007669"/>
    <property type="project" value="InterPro"/>
</dbReference>
<dbReference type="PANTHER" id="PTHR31845">
    <property type="entry name" value="FINGER DOMAIN PROTEIN, PUTATIVE-RELATED"/>
    <property type="match status" value="1"/>
</dbReference>
<dbReference type="PANTHER" id="PTHR31845:SF10">
    <property type="entry name" value="ZN(II)2CYS6 TRANSCRIPTION FACTOR (EUROFUNG)"/>
    <property type="match status" value="1"/>
</dbReference>
<gene>
    <name evidence="8" type="ORF">B0I35DRAFT_445530</name>
</gene>
<dbReference type="PROSITE" id="PS00463">
    <property type="entry name" value="ZN2_CY6_FUNGAL_1"/>
    <property type="match status" value="1"/>
</dbReference>
<organism evidence="8 9">
    <name type="scientific">Stachybotrys elegans</name>
    <dbReference type="NCBI Taxonomy" id="80388"/>
    <lineage>
        <taxon>Eukaryota</taxon>
        <taxon>Fungi</taxon>
        <taxon>Dikarya</taxon>
        <taxon>Ascomycota</taxon>
        <taxon>Pezizomycotina</taxon>
        <taxon>Sordariomycetes</taxon>
        <taxon>Hypocreomycetidae</taxon>
        <taxon>Hypocreales</taxon>
        <taxon>Stachybotryaceae</taxon>
        <taxon>Stachybotrys</taxon>
    </lineage>
</organism>
<dbReference type="GO" id="GO:0005634">
    <property type="term" value="C:nucleus"/>
    <property type="evidence" value="ECO:0007669"/>
    <property type="project" value="UniProtKB-SubCell"/>
</dbReference>
<dbReference type="EMBL" id="JAGPNK010000024">
    <property type="protein sequence ID" value="KAH7304327.1"/>
    <property type="molecule type" value="Genomic_DNA"/>
</dbReference>
<feature type="region of interest" description="Disordered" evidence="6">
    <location>
        <begin position="48"/>
        <end position="72"/>
    </location>
</feature>
<comment type="subcellular location">
    <subcellularLocation>
        <location evidence="1">Nucleus</location>
    </subcellularLocation>
</comment>
<sequence>MERLRATSRSAKWGEACAPCAATKTRCIRRNIPGAKCDKCESLGRECGKQVPAPRKKRRAKPPKSADTDERLNHLTDTLQVSDTACSITRQKETPPASSHATAEPRAPETPACTCRAPVSRTDVASVESDEILLSIYMNQLSPQFPFVIISPGTSPKQLQKTRPFLFKVIRMVSSVRNLASMWAQSHTLMKHISNVMLLGSERSLDLLQGILVFLGYYHYFCMSHAHFNNLVHLAASLVGDMDLSTCPTSYEAHHRPALARDGEQRQRTNEERRAILGSWYISSNAAMVVNQLGPARYTRYLDQCLNELEIAAEYETDQLAVELIRVQHVIEKIFQFHTRDQLVDELPGIPKASATIYLEAFQTELDTLCSALPTSLGCNYLLLCHYNSARLRLFAPFIGEMQLSHLDTSPLDIFSQFTTAINTWFRDWHTVPVCLYFYLSQPVAMQIIYASRSLVQWARLAGPNAVTLSSMGNTTNYGDHIPYQKMPAFMGVPPCPDLVVPQTASASGSVSGQITLNMLRAQITARPELRVDLLGIAAATATRFEAARTEMAAAQGVVWRNETWDAAAAHMRSKRARVAEWCEIAMAAKSDDGEMEPLSLFHGDEDTSMLPRWGFDSLNQDWHWEGDGFGGTDLDDGVIHDAFGGWITNGMGDLG</sequence>
<evidence type="ECO:0000256" key="5">
    <source>
        <dbReference type="ARBA" id="ARBA00023242"/>
    </source>
</evidence>
<reference evidence="8" key="1">
    <citation type="journal article" date="2021" name="Nat. Commun.">
        <title>Genetic determinants of endophytism in the Arabidopsis root mycobiome.</title>
        <authorList>
            <person name="Mesny F."/>
            <person name="Miyauchi S."/>
            <person name="Thiergart T."/>
            <person name="Pickel B."/>
            <person name="Atanasova L."/>
            <person name="Karlsson M."/>
            <person name="Huettel B."/>
            <person name="Barry K.W."/>
            <person name="Haridas S."/>
            <person name="Chen C."/>
            <person name="Bauer D."/>
            <person name="Andreopoulos W."/>
            <person name="Pangilinan J."/>
            <person name="LaButti K."/>
            <person name="Riley R."/>
            <person name="Lipzen A."/>
            <person name="Clum A."/>
            <person name="Drula E."/>
            <person name="Henrissat B."/>
            <person name="Kohler A."/>
            <person name="Grigoriev I.V."/>
            <person name="Martin F.M."/>
            <person name="Hacquard S."/>
        </authorList>
    </citation>
    <scope>NUCLEOTIDE SEQUENCE</scope>
    <source>
        <strain evidence="8">MPI-CAGE-CH-0235</strain>
    </source>
</reference>
<dbReference type="Proteomes" id="UP000813444">
    <property type="component" value="Unassembled WGS sequence"/>
</dbReference>
<feature type="compositionally biased region" description="Low complexity" evidence="6">
    <location>
        <begin position="101"/>
        <end position="112"/>
    </location>
</feature>
<evidence type="ECO:0000256" key="6">
    <source>
        <dbReference type="SAM" id="MobiDB-lite"/>
    </source>
</evidence>
<keyword evidence="4" id="KW-0804">Transcription</keyword>
<dbReference type="OrthoDB" id="5226580at2759"/>
<feature type="region of interest" description="Disordered" evidence="6">
    <location>
        <begin position="90"/>
        <end position="114"/>
    </location>
</feature>
<accession>A0A8K0WK95</accession>
<comment type="caution">
    <text evidence="8">The sequence shown here is derived from an EMBL/GenBank/DDBJ whole genome shotgun (WGS) entry which is preliminary data.</text>
</comment>
<dbReference type="GO" id="GO:0000976">
    <property type="term" value="F:transcription cis-regulatory region binding"/>
    <property type="evidence" value="ECO:0007669"/>
    <property type="project" value="TreeGrafter"/>
</dbReference>
<dbReference type="AlphaFoldDB" id="A0A8K0WK95"/>
<name>A0A8K0WK95_9HYPO</name>
<keyword evidence="3" id="KW-0238">DNA-binding</keyword>